<reference evidence="1" key="1">
    <citation type="submission" date="2023-06" db="EMBL/GenBank/DDBJ databases">
        <title>Identification and characterization of horizontal gene transfer across gut microbiota members of farm animals based on homology search.</title>
        <authorList>
            <person name="Schwarzerova J."/>
            <person name="Nykrynova M."/>
            <person name="Jureckova K."/>
            <person name="Cejkova D."/>
            <person name="Rychlik I."/>
        </authorList>
    </citation>
    <scope>NUCLEOTIDE SEQUENCE</scope>
    <source>
        <strain evidence="1">ET39</strain>
    </source>
</reference>
<reference evidence="1" key="2">
    <citation type="submission" date="2023-06" db="EMBL/GenBank/DDBJ databases">
        <authorList>
            <person name="Zeman M."/>
            <person name="Kubasova T."/>
            <person name="Jahodarova E."/>
            <person name="Nykrynova M."/>
            <person name="Rychlik I."/>
        </authorList>
    </citation>
    <scope>NUCLEOTIDE SEQUENCE</scope>
    <source>
        <strain evidence="1">ET39</strain>
    </source>
</reference>
<accession>A0ABT7UEU7</accession>
<organism evidence="1 2">
    <name type="scientific">Amedibacillus dolichus</name>
    <dbReference type="NCBI Taxonomy" id="31971"/>
    <lineage>
        <taxon>Bacteria</taxon>
        <taxon>Bacillati</taxon>
        <taxon>Bacillota</taxon>
        <taxon>Erysipelotrichia</taxon>
        <taxon>Erysipelotrichales</taxon>
        <taxon>Erysipelotrichaceae</taxon>
        <taxon>Amedibacillus</taxon>
    </lineage>
</organism>
<sequence>MKKIGIGLCILTILCGCTSAGTPEEVLEDDQEVQETQEMQDLTPEEHILAASNKLFSANSFDVESLWEATPCNNFYNHSKTTLNGTVSDVENMVFDGYYYNAYLDKVSGDGGGKADDLITEGPITKKAGEDAILPAEYNGGYEFSPGNLYFEVYPYIYQKPGENEKSKSLEYSVEEEKTENGTKYTIHAKDELVYDDGTPVRTQTVVAIYEIDEKGFLTYAKVVTKSPFITNDGEMTDIERTTVNEKKYTNIQ</sequence>
<evidence type="ECO:0000313" key="2">
    <source>
        <dbReference type="Proteomes" id="UP001529340"/>
    </source>
</evidence>
<name>A0ABT7UEU7_9FIRM</name>
<dbReference type="EMBL" id="JAUDCG010000100">
    <property type="protein sequence ID" value="MDM8158151.1"/>
    <property type="molecule type" value="Genomic_DNA"/>
</dbReference>
<dbReference type="RefSeq" id="WP_289608573.1">
    <property type="nucleotide sequence ID" value="NZ_JAUDCG010000100.1"/>
</dbReference>
<evidence type="ECO:0000313" key="1">
    <source>
        <dbReference type="EMBL" id="MDM8158151.1"/>
    </source>
</evidence>
<evidence type="ECO:0008006" key="3">
    <source>
        <dbReference type="Google" id="ProtNLM"/>
    </source>
</evidence>
<protein>
    <recommendedName>
        <fullName evidence="3">Lipoprotein</fullName>
    </recommendedName>
</protein>
<comment type="caution">
    <text evidence="1">The sequence shown here is derived from an EMBL/GenBank/DDBJ whole genome shotgun (WGS) entry which is preliminary data.</text>
</comment>
<proteinExistence type="predicted"/>
<gene>
    <name evidence="1" type="ORF">QUV96_10995</name>
</gene>
<dbReference type="Proteomes" id="UP001529340">
    <property type="component" value="Unassembled WGS sequence"/>
</dbReference>
<keyword evidence="2" id="KW-1185">Reference proteome</keyword>
<dbReference type="PROSITE" id="PS51257">
    <property type="entry name" value="PROKAR_LIPOPROTEIN"/>
    <property type="match status" value="1"/>
</dbReference>